<keyword evidence="1" id="KW-0645">Protease</keyword>
<keyword evidence="1" id="KW-0378">Hydrolase</keyword>
<evidence type="ECO:0000313" key="1">
    <source>
        <dbReference type="EMBL" id="KAI0029923.1"/>
    </source>
</evidence>
<organism evidence="1 2">
    <name type="scientific">Vararia minispora EC-137</name>
    <dbReference type="NCBI Taxonomy" id="1314806"/>
    <lineage>
        <taxon>Eukaryota</taxon>
        <taxon>Fungi</taxon>
        <taxon>Dikarya</taxon>
        <taxon>Basidiomycota</taxon>
        <taxon>Agaricomycotina</taxon>
        <taxon>Agaricomycetes</taxon>
        <taxon>Russulales</taxon>
        <taxon>Lachnocladiaceae</taxon>
        <taxon>Vararia</taxon>
    </lineage>
</organism>
<name>A0ACB8QDP5_9AGAM</name>
<gene>
    <name evidence="1" type="ORF">K488DRAFT_88263</name>
</gene>
<keyword evidence="2" id="KW-1185">Reference proteome</keyword>
<proteinExistence type="predicted"/>
<protein>
    <submittedName>
        <fullName evidence="1">Serine carboxypeptidase S28-domain-containing protein</fullName>
    </submittedName>
</protein>
<sequence>MLSALVPLLIPVTLLVAAFPNGRLNANRPPRPLPPAIQAPETNGPLLASSLPPLGTVYLFDQLIDHKDPSLGTFQQRYWMNWEFYKEGGPIIVFTPGESNAEFYSAYLTNITINGQLAQQENGATIVIEHRFFGLSNPYPDLTVNSLRHLTIQLAVEDLAYFAKTVTLPMPGGDHAKPDQVPWISVGGSYSGALTAFTMPDIFWAGYASSGVVESIVDFWQYYEPIREHMPQNCSADVQAVVAHFDAIANDTEAFDGLKTKFGMADVVHPDDVVSALRNNLWDWQNLSPDDGPGTLFFQFCDALEVDNGTVAPASGFGRDHALDAWGSFFANRYLPLLCSDEDRNECLGTHDPNATYYTNTTIDNADRSWAWVLCNEVGYFRDAAPAHLPTLVSRLVQPRRDERQCQWMFPVAFASPPTPSAEETNTAYGGWDMSVPRLFFANGMQDPWRDATMSAEGITPKGTDPSLISLSNGFHCSDLITANGAADPTVLAVQKTGLGKIHEWLQEFKPVAAKRGYGYPVRH</sequence>
<keyword evidence="1" id="KW-0121">Carboxypeptidase</keyword>
<comment type="caution">
    <text evidence="1">The sequence shown here is derived from an EMBL/GenBank/DDBJ whole genome shotgun (WGS) entry which is preliminary data.</text>
</comment>
<reference evidence="1" key="2">
    <citation type="journal article" date="2022" name="New Phytol.">
        <title>Evolutionary transition to the ectomycorrhizal habit in the genomes of a hyperdiverse lineage of mushroom-forming fungi.</title>
        <authorList>
            <person name="Looney B."/>
            <person name="Miyauchi S."/>
            <person name="Morin E."/>
            <person name="Drula E."/>
            <person name="Courty P.E."/>
            <person name="Kohler A."/>
            <person name="Kuo A."/>
            <person name="LaButti K."/>
            <person name="Pangilinan J."/>
            <person name="Lipzen A."/>
            <person name="Riley R."/>
            <person name="Andreopoulos W."/>
            <person name="He G."/>
            <person name="Johnson J."/>
            <person name="Nolan M."/>
            <person name="Tritt A."/>
            <person name="Barry K.W."/>
            <person name="Grigoriev I.V."/>
            <person name="Nagy L.G."/>
            <person name="Hibbett D."/>
            <person name="Henrissat B."/>
            <person name="Matheny P.B."/>
            <person name="Labbe J."/>
            <person name="Martin F.M."/>
        </authorList>
    </citation>
    <scope>NUCLEOTIDE SEQUENCE</scope>
    <source>
        <strain evidence="1">EC-137</strain>
    </source>
</reference>
<accession>A0ACB8QDP5</accession>
<evidence type="ECO:0000313" key="2">
    <source>
        <dbReference type="Proteomes" id="UP000814128"/>
    </source>
</evidence>
<dbReference type="Proteomes" id="UP000814128">
    <property type="component" value="Unassembled WGS sequence"/>
</dbReference>
<dbReference type="EMBL" id="MU273649">
    <property type="protein sequence ID" value="KAI0029923.1"/>
    <property type="molecule type" value="Genomic_DNA"/>
</dbReference>
<reference evidence="1" key="1">
    <citation type="submission" date="2021-02" db="EMBL/GenBank/DDBJ databases">
        <authorList>
            <consortium name="DOE Joint Genome Institute"/>
            <person name="Ahrendt S."/>
            <person name="Looney B.P."/>
            <person name="Miyauchi S."/>
            <person name="Morin E."/>
            <person name="Drula E."/>
            <person name="Courty P.E."/>
            <person name="Chicoki N."/>
            <person name="Fauchery L."/>
            <person name="Kohler A."/>
            <person name="Kuo A."/>
            <person name="Labutti K."/>
            <person name="Pangilinan J."/>
            <person name="Lipzen A."/>
            <person name="Riley R."/>
            <person name="Andreopoulos W."/>
            <person name="He G."/>
            <person name="Johnson J."/>
            <person name="Barry K.W."/>
            <person name="Grigoriev I.V."/>
            <person name="Nagy L."/>
            <person name="Hibbett D."/>
            <person name="Henrissat B."/>
            <person name="Matheny P.B."/>
            <person name="Labbe J."/>
            <person name="Martin F."/>
        </authorList>
    </citation>
    <scope>NUCLEOTIDE SEQUENCE</scope>
    <source>
        <strain evidence="1">EC-137</strain>
    </source>
</reference>